<feature type="disulfide bond" evidence="13">
    <location>
        <begin position="1162"/>
        <end position="1177"/>
    </location>
</feature>
<evidence type="ECO:0000256" key="5">
    <source>
        <dbReference type="ARBA" id="ARBA00022729"/>
    </source>
</evidence>
<dbReference type="SMART" id="SM00135">
    <property type="entry name" value="LY"/>
    <property type="match status" value="7"/>
</dbReference>
<dbReference type="SUPFAM" id="SSF63825">
    <property type="entry name" value="YWTD domain"/>
    <property type="match status" value="2"/>
</dbReference>
<feature type="repeat" description="LDL-receptor class B" evidence="14">
    <location>
        <begin position="684"/>
        <end position="728"/>
    </location>
</feature>
<dbReference type="InterPro" id="IPR051221">
    <property type="entry name" value="LDLR-related"/>
</dbReference>
<feature type="disulfide bond" evidence="13">
    <location>
        <begin position="226"/>
        <end position="241"/>
    </location>
</feature>
<dbReference type="PRINTS" id="PR00261">
    <property type="entry name" value="LDLRECEPTOR"/>
</dbReference>
<feature type="chain" id="PRO_5034693011" description="EGF-like domain-containing protein" evidence="16">
    <location>
        <begin position="23"/>
        <end position="1234"/>
    </location>
</feature>
<accession>A0A8C7E883</accession>
<evidence type="ECO:0000256" key="9">
    <source>
        <dbReference type="ARBA" id="ARBA00023136"/>
    </source>
</evidence>
<keyword evidence="2" id="KW-0245">EGF-like domain</keyword>
<evidence type="ECO:0000256" key="11">
    <source>
        <dbReference type="ARBA" id="ARBA00023170"/>
    </source>
</evidence>
<feature type="disulfide bond" evidence="13">
    <location>
        <begin position="34"/>
        <end position="52"/>
    </location>
</feature>
<feature type="disulfide bond" evidence="13">
    <location>
        <begin position="1143"/>
        <end position="1155"/>
    </location>
</feature>
<keyword evidence="3" id="KW-0254">Endocytosis</keyword>
<dbReference type="SUPFAM" id="SSF57424">
    <property type="entry name" value="LDL receptor-like module"/>
    <property type="match status" value="12"/>
</dbReference>
<evidence type="ECO:0000256" key="3">
    <source>
        <dbReference type="ARBA" id="ARBA00022583"/>
    </source>
</evidence>
<feature type="disulfide bond" evidence="13">
    <location>
        <begin position="91"/>
        <end position="103"/>
    </location>
</feature>
<feature type="disulfide bond" evidence="13">
    <location>
        <begin position="170"/>
        <end position="182"/>
    </location>
</feature>
<keyword evidence="8" id="KW-1133">Transmembrane helix</keyword>
<dbReference type="PANTHER" id="PTHR22722">
    <property type="entry name" value="LOW-DENSITY LIPOPROTEIN RECEPTOR-RELATED PROTEIN 2-RELATED"/>
    <property type="match status" value="1"/>
</dbReference>
<dbReference type="FunFam" id="4.10.400.10:FF:000005">
    <property type="entry name" value="low-density lipoprotein receptor-related protein 1B"/>
    <property type="match status" value="1"/>
</dbReference>
<dbReference type="FunFam" id="4.10.400.10:FF:000002">
    <property type="entry name" value="Low-density lipoprotein receptor-related protein 1"/>
    <property type="match status" value="1"/>
</dbReference>
<evidence type="ECO:0000256" key="13">
    <source>
        <dbReference type="PROSITE-ProRule" id="PRU00124"/>
    </source>
</evidence>
<sequence>MSGQGGPDAACCSLLCCGVFLADQHTCPSDRFKCKNNRCIPNRWLCDGDNDCGNNEDESNSTCSGEEGSLPAAAPGGFAQLLASLCAARTCSPNQFSCASGRCIPISWTCDLDDDCGDRSDESAACAYPTCFPLTQFTCTNGRCININWRCDNDNDCGDNSDEAGCSHSCSSNQFKCNSGRCIPVHWTCDGDNDCGDYSDETHANCTNQGERRRRAPRCISKAWVCDGDSDCEDNSDEENCESLACKAPSHPCANSTSVCLPPEKLCDGTDDCGDGSDEGELCGERRCSLNNGGCSHNCSVAPGEGIVCSCPLGMELGADNRTCQIQSYCAKHLKCSQKCEQDKYNVKCSCYEGWMLEADGESCRSLGAWGRCGPFIIFSNRHEIRRIDLQRGDYSVLVPGLRNTIALDFHLNQSSLYWTDVVEDKIYRGNFEVVIQYGLATPEGLAVDWIAGNIYWVESNLDQIEVAKLDGTMRTTLLAGDIEHPSDAIYSALYDGTGHIEVLRGHEYLSHPFAVTLYGGEVYWTDWRTNTLAKANKWTGHNVTVVQRTNTQPFDLQVYHPSRQPLAPNPCEANGGKGPCSHLCLINYNRSLSCACPHLMKLDKDNTTCYGRRGRRALRHRGAPDLPNAHGLSVDWVSRNLFWTSYDANKKQINVARLDGSFKNAVIQGLDKPHCLVVHPLQGLMFWTNWNEQHPSIMRATLSGANVLIIIDQDIRTPNGLAIDHKAEKIYFSDATLDKIERCEYDGSHRHVILKSEPVHPFGLAVYGDYIFWTDWVRRAVQRANKYVGTDMKLLRGRTGVLRCHSPSLAGELSPCRVNNGGCQDLCLLTPKSQVNCSCRGERVLQEDFTCKGRGGTGGRKPKCPANYFACPSGRCIPMTWTCDKEDDCENGEDETHCSERQGGESQAFACGRGRCPLCWLLGLWVCDGADDCGDGSDEDSRCRESPPARPPAGSFQCPGTYVCVPERWLCDGDKDCADGADETLAAGCLYNNTCDEREFMCGNRQCIPKHFVCDHDDDCGDGSDESLECGGCRGRCRRGRRPWVLAEGTWAGGGLHAGGAEMLPPPAEYPTCGPHEFRCANGRCLSNRQWECDGEFDCHDHSDEAPKNPRCSSPGSRGAAGGPGAARRAALTPRPPTESKCNDSFFLCKSGKCVPEALLCNNNDDCGDGSDELNCFINECLNKKLSGCSQECEDLKIGYKVGARSGYQDSTCGRSRLIPAQAASPRSPLRLW</sequence>
<dbReference type="GO" id="GO:0005041">
    <property type="term" value="F:low-density lipoprotein particle receptor activity"/>
    <property type="evidence" value="ECO:0007669"/>
    <property type="project" value="TreeGrafter"/>
</dbReference>
<dbReference type="Pfam" id="PF14670">
    <property type="entry name" value="FXa_inhibition"/>
    <property type="match status" value="1"/>
</dbReference>
<dbReference type="FunFam" id="2.10.25.10:FF:000144">
    <property type="entry name" value="Low-density lipoprotein receptor-related protein 1"/>
    <property type="match status" value="1"/>
</dbReference>
<reference evidence="18" key="2">
    <citation type="submission" date="2025-09" db="UniProtKB">
        <authorList>
            <consortium name="Ensembl"/>
        </authorList>
    </citation>
    <scope>IDENTIFICATION</scope>
</reference>
<keyword evidence="12" id="KW-0325">Glycoprotein</keyword>
<dbReference type="PROSITE" id="PS51120">
    <property type="entry name" value="LDLRB"/>
    <property type="match status" value="3"/>
</dbReference>
<feature type="disulfide bond" evidence="13">
    <location>
        <begin position="865"/>
        <end position="877"/>
    </location>
</feature>
<dbReference type="Pfam" id="PF00058">
    <property type="entry name" value="Ldl_recept_b"/>
    <property type="match status" value="3"/>
</dbReference>
<feature type="disulfide bond" evidence="13">
    <location>
        <begin position="98"/>
        <end position="116"/>
    </location>
</feature>
<keyword evidence="6" id="KW-0677">Repeat</keyword>
<dbReference type="Proteomes" id="UP000694420">
    <property type="component" value="Unplaced"/>
</dbReference>
<evidence type="ECO:0000313" key="18">
    <source>
        <dbReference type="Ensembl" id="ENSNPEP00000000868.1"/>
    </source>
</evidence>
<dbReference type="Gene3D" id="2.120.10.30">
    <property type="entry name" value="TolB, C-terminal domain"/>
    <property type="match status" value="3"/>
</dbReference>
<dbReference type="InterPro" id="IPR011042">
    <property type="entry name" value="6-blade_b-propeller_TolB-like"/>
</dbReference>
<dbReference type="GO" id="GO:0005886">
    <property type="term" value="C:plasma membrane"/>
    <property type="evidence" value="ECO:0007669"/>
    <property type="project" value="TreeGrafter"/>
</dbReference>
<keyword evidence="9" id="KW-0472">Membrane</keyword>
<evidence type="ECO:0000256" key="16">
    <source>
        <dbReference type="SAM" id="SignalP"/>
    </source>
</evidence>
<keyword evidence="11" id="KW-0675">Receptor</keyword>
<dbReference type="GO" id="GO:0006897">
    <property type="term" value="P:endocytosis"/>
    <property type="evidence" value="ECO:0007669"/>
    <property type="project" value="UniProtKB-KW"/>
</dbReference>
<evidence type="ECO:0000313" key="19">
    <source>
        <dbReference type="Proteomes" id="UP000694420"/>
    </source>
</evidence>
<evidence type="ECO:0000256" key="14">
    <source>
        <dbReference type="PROSITE-ProRule" id="PRU00461"/>
    </source>
</evidence>
<dbReference type="InterPro" id="IPR036055">
    <property type="entry name" value="LDL_receptor-like_sf"/>
</dbReference>
<keyword evidence="5 16" id="KW-0732">Signal</keyword>
<dbReference type="PANTHER" id="PTHR22722:SF5">
    <property type="entry name" value="LOW-DENSITY LIPOPROTEIN RECEPTOR-RELATED PROTEIN 1B"/>
    <property type="match status" value="1"/>
</dbReference>
<proteinExistence type="predicted"/>
<dbReference type="CDD" id="cd00112">
    <property type="entry name" value="LDLa"/>
    <property type="match status" value="11"/>
</dbReference>
<dbReference type="PROSITE" id="PS50068">
    <property type="entry name" value="LDLRA_2"/>
    <property type="match status" value="12"/>
</dbReference>
<feature type="domain" description="EGF-like" evidence="17">
    <location>
        <begin position="571"/>
        <end position="611"/>
    </location>
</feature>
<feature type="disulfide bond" evidence="13">
    <location>
        <begin position="996"/>
        <end position="1008"/>
    </location>
</feature>
<dbReference type="FunFam" id="4.10.400.10:FF:000010">
    <property type="entry name" value="Low-density lipoprotein receptor-related protein 1"/>
    <property type="match status" value="1"/>
</dbReference>
<evidence type="ECO:0000256" key="15">
    <source>
        <dbReference type="SAM" id="MobiDB-lite"/>
    </source>
</evidence>
<dbReference type="FunFam" id="4.10.400.10:FF:000011">
    <property type="entry name" value="Low-density lipoprotein receptor-related protein 1"/>
    <property type="match status" value="1"/>
</dbReference>
<feature type="domain" description="EGF-like" evidence="17">
    <location>
        <begin position="287"/>
        <end position="325"/>
    </location>
</feature>
<feature type="disulfide bond" evidence="13">
    <location>
        <begin position="1150"/>
        <end position="1168"/>
    </location>
</feature>
<keyword evidence="7" id="KW-0106">Calcium</keyword>
<keyword evidence="4" id="KW-0812">Transmembrane</keyword>
<dbReference type="FunFam" id="4.10.400.10:FF:000022">
    <property type="entry name" value="LDL receptor related protein 1"/>
    <property type="match status" value="1"/>
</dbReference>
<comment type="subcellular location">
    <subcellularLocation>
        <location evidence="1">Membrane</location>
        <topology evidence="1">Single-pass membrane protein</topology>
    </subcellularLocation>
</comment>
<comment type="caution">
    <text evidence="13">Lacks conserved residue(s) required for the propagation of feature annotation.</text>
</comment>
<dbReference type="FunFam" id="2.10.25.10:FF:000505">
    <property type="entry name" value="Low-density lipoprotein receptor-related protein 1"/>
    <property type="match status" value="1"/>
</dbReference>
<keyword evidence="10 13" id="KW-1015">Disulfide bond</keyword>
<feature type="disulfide bond" evidence="13">
    <location>
        <begin position="177"/>
        <end position="195"/>
    </location>
</feature>
<dbReference type="InterPro" id="IPR000033">
    <property type="entry name" value="LDLR_classB_rpt"/>
</dbReference>
<feature type="disulfide bond" evidence="13">
    <location>
        <begin position="1003"/>
        <end position="1021"/>
    </location>
</feature>
<dbReference type="Pfam" id="PF00057">
    <property type="entry name" value="Ldl_recept_a"/>
    <property type="match status" value="12"/>
</dbReference>
<keyword evidence="19" id="KW-1185">Reference proteome</keyword>
<dbReference type="SMART" id="SM00192">
    <property type="entry name" value="LDLa"/>
    <property type="match status" value="12"/>
</dbReference>
<protein>
    <recommendedName>
        <fullName evidence="17">EGF-like domain-containing protein</fullName>
    </recommendedName>
</protein>
<feature type="disulfide bond" evidence="13">
    <location>
        <begin position="151"/>
        <end position="166"/>
    </location>
</feature>
<feature type="signal peptide" evidence="16">
    <location>
        <begin position="1"/>
        <end position="22"/>
    </location>
</feature>
<feature type="disulfide bond" evidence="13">
    <location>
        <begin position="1074"/>
        <end position="1086"/>
    </location>
</feature>
<dbReference type="Gene3D" id="4.10.400.10">
    <property type="entry name" value="Low-density Lipoprotein Receptor"/>
    <property type="match status" value="11"/>
</dbReference>
<feature type="disulfide bond" evidence="13">
    <location>
        <begin position="872"/>
        <end position="890"/>
    </location>
</feature>
<dbReference type="InterPro" id="IPR002172">
    <property type="entry name" value="LDrepeatLR_classA_rpt"/>
</dbReference>
<dbReference type="FunFam" id="2.120.10.30:FF:000241">
    <property type="entry name" value="Low-density lipoprotein receptor-related protein 6"/>
    <property type="match status" value="1"/>
</dbReference>
<evidence type="ECO:0000256" key="2">
    <source>
        <dbReference type="ARBA" id="ARBA00022536"/>
    </source>
</evidence>
<dbReference type="FunFam" id="4.10.400.10:FF:000015">
    <property type="entry name" value="Low-density lipoprotein receptor-related protein 1"/>
    <property type="match status" value="1"/>
</dbReference>
<dbReference type="SUPFAM" id="SSF57184">
    <property type="entry name" value="Growth factor receptor domain"/>
    <property type="match status" value="1"/>
</dbReference>
<dbReference type="Gene3D" id="2.10.25.10">
    <property type="entry name" value="Laminin"/>
    <property type="match status" value="2"/>
</dbReference>
<feature type="disulfide bond" evidence="13">
    <location>
        <begin position="884"/>
        <end position="899"/>
    </location>
</feature>
<dbReference type="Ensembl" id="ENSNPET00000000884.1">
    <property type="protein sequence ID" value="ENSNPEP00000000868.1"/>
    <property type="gene ID" value="ENSNPEG00000000677.1"/>
</dbReference>
<feature type="repeat" description="LDL-receptor class B" evidence="14">
    <location>
        <begin position="453"/>
        <end position="495"/>
    </location>
</feature>
<evidence type="ECO:0000256" key="7">
    <source>
        <dbReference type="ARBA" id="ARBA00022837"/>
    </source>
</evidence>
<dbReference type="FunFam" id="4.10.400.10:FF:000004">
    <property type="entry name" value="Low-density lipoprotein receptor-related protein 1"/>
    <property type="match status" value="1"/>
</dbReference>
<feature type="disulfide bond" evidence="13">
    <location>
        <begin position="27"/>
        <end position="39"/>
    </location>
</feature>
<dbReference type="FunFam" id="4.10.400.10:FF:000031">
    <property type="entry name" value="Low-density lipoprotein receptor-related protein 1"/>
    <property type="match status" value="1"/>
</dbReference>
<dbReference type="GO" id="GO:0043235">
    <property type="term" value="C:receptor complex"/>
    <property type="evidence" value="ECO:0007669"/>
    <property type="project" value="TreeGrafter"/>
</dbReference>
<evidence type="ECO:0000256" key="12">
    <source>
        <dbReference type="ARBA" id="ARBA00023180"/>
    </source>
</evidence>
<feature type="disulfide bond" evidence="13">
    <location>
        <begin position="139"/>
        <end position="157"/>
    </location>
</feature>
<dbReference type="PROSITE" id="PS01209">
    <property type="entry name" value="LDLRA_1"/>
    <property type="match status" value="7"/>
</dbReference>
<evidence type="ECO:0000256" key="1">
    <source>
        <dbReference type="ARBA" id="ARBA00004167"/>
    </source>
</evidence>
<organism evidence="18 19">
    <name type="scientific">Nothoprocta perdicaria</name>
    <name type="common">Chilean tinamou</name>
    <name type="synonym">Crypturus perdicarius</name>
    <dbReference type="NCBI Taxonomy" id="30464"/>
    <lineage>
        <taxon>Eukaryota</taxon>
        <taxon>Metazoa</taxon>
        <taxon>Chordata</taxon>
        <taxon>Craniata</taxon>
        <taxon>Vertebrata</taxon>
        <taxon>Euteleostomi</taxon>
        <taxon>Archelosauria</taxon>
        <taxon>Archosauria</taxon>
        <taxon>Dinosauria</taxon>
        <taxon>Saurischia</taxon>
        <taxon>Theropoda</taxon>
        <taxon>Coelurosauria</taxon>
        <taxon>Aves</taxon>
        <taxon>Palaeognathae</taxon>
        <taxon>Tinamiformes</taxon>
        <taxon>Tinamidae</taxon>
        <taxon>Nothoprocta</taxon>
    </lineage>
</organism>
<evidence type="ECO:0000256" key="6">
    <source>
        <dbReference type="ARBA" id="ARBA00022737"/>
    </source>
</evidence>
<evidence type="ECO:0000256" key="10">
    <source>
        <dbReference type="ARBA" id="ARBA00023157"/>
    </source>
</evidence>
<dbReference type="SMART" id="SM00181">
    <property type="entry name" value="EGF"/>
    <property type="match status" value="4"/>
</dbReference>
<feature type="repeat" description="LDL-receptor class B" evidence="14">
    <location>
        <begin position="729"/>
        <end position="771"/>
    </location>
</feature>
<reference evidence="18" key="1">
    <citation type="submission" date="2025-08" db="UniProtKB">
        <authorList>
            <consortium name="Ensembl"/>
        </authorList>
    </citation>
    <scope>IDENTIFICATION</scope>
</reference>
<dbReference type="InterPro" id="IPR023415">
    <property type="entry name" value="LDLR_class-A_CS"/>
</dbReference>
<dbReference type="InterPro" id="IPR009030">
    <property type="entry name" value="Growth_fac_rcpt_cys_sf"/>
</dbReference>
<evidence type="ECO:0000256" key="8">
    <source>
        <dbReference type="ARBA" id="ARBA00022989"/>
    </source>
</evidence>
<dbReference type="Gene3D" id="4.10.1220.10">
    <property type="entry name" value="EGF-type module"/>
    <property type="match status" value="1"/>
</dbReference>
<dbReference type="FunFam" id="4.10.400.10:FF:000073">
    <property type="entry name" value="Low-density lipoprotein receptor-related protein 1B"/>
    <property type="match status" value="1"/>
</dbReference>
<name>A0A8C7E883_NOTPE</name>
<feature type="domain" description="EGF-like" evidence="17">
    <location>
        <begin position="816"/>
        <end position="853"/>
    </location>
</feature>
<evidence type="ECO:0000259" key="17">
    <source>
        <dbReference type="SMART" id="SM00181"/>
    </source>
</evidence>
<feature type="region of interest" description="Disordered" evidence="15">
    <location>
        <begin position="1107"/>
        <end position="1141"/>
    </location>
</feature>
<evidence type="ECO:0000256" key="4">
    <source>
        <dbReference type="ARBA" id="ARBA00022692"/>
    </source>
</evidence>
<dbReference type="AlphaFoldDB" id="A0A8C7E883"/>
<feature type="domain" description="EGF-like" evidence="17">
    <location>
        <begin position="329"/>
        <end position="365"/>
    </location>
</feature>
<dbReference type="FunFam" id="2.10.25.10:FF:000129">
    <property type="entry name" value="Low-density lipoprotein receptor-related protein 1"/>
    <property type="match status" value="1"/>
</dbReference>
<dbReference type="InterPro" id="IPR000742">
    <property type="entry name" value="EGF"/>
</dbReference>